<evidence type="ECO:0000259" key="3">
    <source>
        <dbReference type="Pfam" id="PF01494"/>
    </source>
</evidence>
<sequence length="261" mass="28144">MTSRGTCGISDRDGSRSATNDPWAGAARDDQLEILRATDYTFRACIAETWRDRRILIAGDAAHSTPPFIGQGMCAGVRDAMNLAWTLDAVIDGHASATLLDSYQAERRPHAEALINLAVVLGRAMTGGGAAAAVARRATSDRGQARTRRRHQGPRRHLTSTRGAAGRQAAGRQGPRHAAAIDAHRPRRRPRRPAPGAWILLPGDHRDRPSGPGRQAAADPGVHRSRPAGRGRAPARGMARRGQRLLDAHPPRPHGVRRRPV</sequence>
<dbReference type="PANTHER" id="PTHR43476:SF3">
    <property type="entry name" value="FAD-BINDING MONOOXYGENASE"/>
    <property type="match status" value="1"/>
</dbReference>
<keyword evidence="1" id="KW-0560">Oxidoreductase</keyword>
<feature type="domain" description="FAD-binding" evidence="3">
    <location>
        <begin position="32"/>
        <end position="116"/>
    </location>
</feature>
<organism evidence="4 5">
    <name type="scientific">Actinoplanes hulinensis</name>
    <dbReference type="NCBI Taxonomy" id="1144547"/>
    <lineage>
        <taxon>Bacteria</taxon>
        <taxon>Bacillati</taxon>
        <taxon>Actinomycetota</taxon>
        <taxon>Actinomycetes</taxon>
        <taxon>Micromonosporales</taxon>
        <taxon>Micromonosporaceae</taxon>
        <taxon>Actinoplanes</taxon>
    </lineage>
</organism>
<dbReference type="InterPro" id="IPR002938">
    <property type="entry name" value="FAD-bd"/>
</dbReference>
<accession>A0ABS7B2T9</accession>
<dbReference type="SUPFAM" id="SSF51905">
    <property type="entry name" value="FAD/NAD(P)-binding domain"/>
    <property type="match status" value="1"/>
</dbReference>
<protein>
    <submittedName>
        <fullName evidence="4">FAD-dependent monooxygenase</fullName>
    </submittedName>
</protein>
<dbReference type="EMBL" id="JAHXZI010000007">
    <property type="protein sequence ID" value="MBW6435124.1"/>
    <property type="molecule type" value="Genomic_DNA"/>
</dbReference>
<feature type="region of interest" description="Disordered" evidence="2">
    <location>
        <begin position="1"/>
        <end position="23"/>
    </location>
</feature>
<feature type="region of interest" description="Disordered" evidence="2">
    <location>
        <begin position="132"/>
        <end position="261"/>
    </location>
</feature>
<comment type="caution">
    <text evidence="4">The sequence shown here is derived from an EMBL/GenBank/DDBJ whole genome shotgun (WGS) entry which is preliminary data.</text>
</comment>
<reference evidence="4 5" key="1">
    <citation type="journal article" date="2013" name="Antonie Van Leeuwenhoek">
        <title>Actinoplanes hulinensis sp. nov., a novel actinomycete isolated from soybean root (Glycine max (L.) Merr).</title>
        <authorList>
            <person name="Shen Y."/>
            <person name="Liu C."/>
            <person name="Wang X."/>
            <person name="Zhao J."/>
            <person name="Jia F."/>
            <person name="Zhang Y."/>
            <person name="Wang L."/>
            <person name="Yang D."/>
            <person name="Xiang W."/>
        </authorList>
    </citation>
    <scope>NUCLEOTIDE SEQUENCE [LARGE SCALE GENOMIC DNA]</scope>
    <source>
        <strain evidence="4 5">NEAU-M9</strain>
    </source>
</reference>
<dbReference type="Gene3D" id="3.50.50.60">
    <property type="entry name" value="FAD/NAD(P)-binding domain"/>
    <property type="match status" value="1"/>
</dbReference>
<evidence type="ECO:0000256" key="1">
    <source>
        <dbReference type="ARBA" id="ARBA00023002"/>
    </source>
</evidence>
<feature type="compositionally biased region" description="Low complexity" evidence="2">
    <location>
        <begin position="162"/>
        <end position="181"/>
    </location>
</feature>
<gene>
    <name evidence="4" type="ORF">KZ829_15390</name>
</gene>
<keyword evidence="5" id="KW-1185">Reference proteome</keyword>
<evidence type="ECO:0000256" key="2">
    <source>
        <dbReference type="SAM" id="MobiDB-lite"/>
    </source>
</evidence>
<feature type="compositionally biased region" description="Basic residues" evidence="2">
    <location>
        <begin position="251"/>
        <end position="261"/>
    </location>
</feature>
<dbReference type="Proteomes" id="UP001519863">
    <property type="component" value="Unassembled WGS sequence"/>
</dbReference>
<dbReference type="PRINTS" id="PR00420">
    <property type="entry name" value="RNGMNOXGNASE"/>
</dbReference>
<dbReference type="InterPro" id="IPR050631">
    <property type="entry name" value="PheA/TfdB_FAD_monoxygenase"/>
</dbReference>
<dbReference type="Pfam" id="PF01494">
    <property type="entry name" value="FAD_binding_3"/>
    <property type="match status" value="1"/>
</dbReference>
<feature type="compositionally biased region" description="Basic residues" evidence="2">
    <location>
        <begin position="145"/>
        <end position="159"/>
    </location>
</feature>
<dbReference type="PANTHER" id="PTHR43476">
    <property type="entry name" value="3-(3-HYDROXY-PHENYL)PROPIONATE/3-HYDROXYCINNAMIC ACID HYDROXYLASE"/>
    <property type="match status" value="1"/>
</dbReference>
<dbReference type="Gene3D" id="3.30.9.10">
    <property type="entry name" value="D-Amino Acid Oxidase, subunit A, domain 2"/>
    <property type="match status" value="1"/>
</dbReference>
<proteinExistence type="predicted"/>
<dbReference type="InterPro" id="IPR036188">
    <property type="entry name" value="FAD/NAD-bd_sf"/>
</dbReference>
<evidence type="ECO:0000313" key="5">
    <source>
        <dbReference type="Proteomes" id="UP001519863"/>
    </source>
</evidence>
<keyword evidence="4" id="KW-0503">Monooxygenase</keyword>
<name>A0ABS7B2T9_9ACTN</name>
<dbReference type="GO" id="GO:0004497">
    <property type="term" value="F:monooxygenase activity"/>
    <property type="evidence" value="ECO:0007669"/>
    <property type="project" value="UniProtKB-KW"/>
</dbReference>
<evidence type="ECO:0000313" key="4">
    <source>
        <dbReference type="EMBL" id="MBW6435124.1"/>
    </source>
</evidence>